<feature type="compositionally biased region" description="Polar residues" evidence="1">
    <location>
        <begin position="39"/>
        <end position="55"/>
    </location>
</feature>
<dbReference type="EMBL" id="JYKN01001947">
    <property type="protein sequence ID" value="KKK18267.1"/>
    <property type="molecule type" value="Genomic_DNA"/>
</dbReference>
<dbReference type="OrthoDB" id="5422510at2759"/>
<proteinExistence type="predicted"/>
<reference evidence="2 3" key="1">
    <citation type="submission" date="2015-02" db="EMBL/GenBank/DDBJ databases">
        <title>Draft Genome Sequences of Two Closely-Related Aflatoxigenic Aspergillus Species Obtained from the Cote d'Ivoire.</title>
        <authorList>
            <person name="Moore G.G."/>
            <person name="Beltz S.B."/>
            <person name="Mack B.M."/>
        </authorList>
    </citation>
    <scope>NUCLEOTIDE SEQUENCE [LARGE SCALE GENOMIC DNA]</scope>
    <source>
        <strain evidence="2 3">SRRC1432</strain>
    </source>
</reference>
<feature type="region of interest" description="Disordered" evidence="1">
    <location>
        <begin position="1"/>
        <end position="55"/>
    </location>
</feature>
<dbReference type="Proteomes" id="UP000034947">
    <property type="component" value="Unassembled WGS sequence"/>
</dbReference>
<evidence type="ECO:0000313" key="3">
    <source>
        <dbReference type="Proteomes" id="UP000034947"/>
    </source>
</evidence>
<dbReference type="PANTHER" id="PTHR42032">
    <property type="entry name" value="YALI0E30679P"/>
    <property type="match status" value="1"/>
</dbReference>
<comment type="caution">
    <text evidence="2">The sequence shown here is derived from an EMBL/GenBank/DDBJ whole genome shotgun (WGS) entry which is preliminary data.</text>
</comment>
<sequence>MPSPPPRQQPTPRVHSPSRMNLRHRGLTRSATFAEGSPVGQSQRRNSTLSDSVSEARNTIRSSTDDLFFPRVTNSSDHGQEDESHWHSAPLALALLPAVAGIFFQNGSAFVTDVTLLALAAVFLNWSVRLPWDWYRSARTTRQIDTVYDSPELSVELDQNDQRSSQGSQEDQTVADYKKDGRTASITTAASKELQTHELAALAACFIFPIIGTGLLHTIRSSLSRPSEGLVSNYNLTIFLLAAEIRPLSHLLKMVQARTLHLQRIVASSDEDGEKFDVSKIRDISKRLEELEAHVAETAAARLSPADPPPQQGEPAAAQEQEYIQSLVSQATADFRKGFQQDIDALNRAVRRYEKRTALTAYQSDSRLQVLETNVRDALSLAAAAQRSRGFFAVLLDWTSIVVFLPAQIALSLATLPLQIARGVLSKYKEFFLERGSSPPKPNTLNNNNDNTHSYNKGKWLQPRKPRSSSQKRPKRATIPEE</sequence>
<feature type="compositionally biased region" description="Polar residues" evidence="1">
    <location>
        <begin position="162"/>
        <end position="172"/>
    </location>
</feature>
<organism evidence="2 3">
    <name type="scientific">Aspergillus ochraceoroseus</name>
    <dbReference type="NCBI Taxonomy" id="138278"/>
    <lineage>
        <taxon>Eukaryota</taxon>
        <taxon>Fungi</taxon>
        <taxon>Dikarya</taxon>
        <taxon>Ascomycota</taxon>
        <taxon>Pezizomycotina</taxon>
        <taxon>Eurotiomycetes</taxon>
        <taxon>Eurotiomycetidae</taxon>
        <taxon>Eurotiales</taxon>
        <taxon>Aspergillaceae</taxon>
        <taxon>Aspergillus</taxon>
        <taxon>Aspergillus subgen. Nidulantes</taxon>
    </lineage>
</organism>
<dbReference type="VEuPathDB" id="FungiDB:P175DRAFT_0438788"/>
<feature type="region of interest" description="Disordered" evidence="1">
    <location>
        <begin position="157"/>
        <end position="178"/>
    </location>
</feature>
<evidence type="ECO:0000256" key="1">
    <source>
        <dbReference type="SAM" id="MobiDB-lite"/>
    </source>
</evidence>
<accession>A0A0F8X423</accession>
<gene>
    <name evidence="2" type="ORF">AOCH_001557</name>
</gene>
<evidence type="ECO:0000313" key="2">
    <source>
        <dbReference type="EMBL" id="KKK18267.1"/>
    </source>
</evidence>
<keyword evidence="3" id="KW-1185">Reference proteome</keyword>
<feature type="compositionally biased region" description="Basic residues" evidence="1">
    <location>
        <begin position="462"/>
        <end position="476"/>
    </location>
</feature>
<name>A0A0F8X423_9EURO</name>
<dbReference type="AlphaFoldDB" id="A0A0F8X423"/>
<feature type="region of interest" description="Disordered" evidence="1">
    <location>
        <begin position="436"/>
        <end position="482"/>
    </location>
</feature>
<feature type="compositionally biased region" description="Low complexity" evidence="1">
    <location>
        <begin position="443"/>
        <end position="452"/>
    </location>
</feature>
<dbReference type="PANTHER" id="PTHR42032:SF1">
    <property type="entry name" value="YALI0E30679P"/>
    <property type="match status" value="1"/>
</dbReference>
<protein>
    <submittedName>
        <fullName evidence="2">Uncharacterized protein</fullName>
    </submittedName>
</protein>